<dbReference type="AlphaFoldDB" id="A0AAW4CAI0"/>
<gene>
    <name evidence="2" type="ORF">IAI20_11305</name>
</gene>
<name>A0AAW4CAI0_9STRE</name>
<feature type="coiled-coil region" evidence="1">
    <location>
        <begin position="6"/>
        <end position="33"/>
    </location>
</feature>
<dbReference type="EMBL" id="JACSZI010000106">
    <property type="protein sequence ID" value="MBF9674592.1"/>
    <property type="molecule type" value="Genomic_DNA"/>
</dbReference>
<keyword evidence="1" id="KW-0175">Coiled coil</keyword>
<sequence length="50" mass="6045">MGEKEIEDCQKQMNEYIDEYEHQVRRLEKLVNTINFAIDSKERGFNIPLE</sequence>
<evidence type="ECO:0000313" key="3">
    <source>
        <dbReference type="Proteomes" id="UP000743672"/>
    </source>
</evidence>
<evidence type="ECO:0000313" key="2">
    <source>
        <dbReference type="EMBL" id="MBF9674592.1"/>
    </source>
</evidence>
<accession>A0AAW4CAI0</accession>
<dbReference type="Proteomes" id="UP000743672">
    <property type="component" value="Unassembled WGS sequence"/>
</dbReference>
<organism evidence="2 3">
    <name type="scientific">Streptococcus pseudopneumoniae</name>
    <dbReference type="NCBI Taxonomy" id="257758"/>
    <lineage>
        <taxon>Bacteria</taxon>
        <taxon>Bacillati</taxon>
        <taxon>Bacillota</taxon>
        <taxon>Bacilli</taxon>
        <taxon>Lactobacillales</taxon>
        <taxon>Streptococcaceae</taxon>
        <taxon>Streptococcus</taxon>
    </lineage>
</organism>
<proteinExistence type="predicted"/>
<reference evidence="2" key="1">
    <citation type="journal article" date="2020" name="J. Clin. Microbiol.">
        <title>Streptococcus pseudopneumoniae: Use of whole genome sequences to validate methods used for identification.</title>
        <authorList>
            <person name="Jensen C.S."/>
            <person name="Iversen K.H."/>
            <person name="Dargis R."/>
            <person name="Shewmaker P."/>
            <person name="Rasmussen S."/>
            <person name="Christensen J.J."/>
            <person name="Nielsen X.C."/>
        </authorList>
    </citation>
    <scope>NUCLEOTIDE SEQUENCE</scope>
    <source>
        <strain evidence="2">256-03</strain>
    </source>
</reference>
<protein>
    <submittedName>
        <fullName evidence="2">Uncharacterized protein</fullName>
    </submittedName>
</protein>
<evidence type="ECO:0000256" key="1">
    <source>
        <dbReference type="SAM" id="Coils"/>
    </source>
</evidence>
<comment type="caution">
    <text evidence="2">The sequence shown here is derived from an EMBL/GenBank/DDBJ whole genome shotgun (WGS) entry which is preliminary data.</text>
</comment>